<organism evidence="2 3">
    <name type="scientific">Cetraspora pellucida</name>
    <dbReference type="NCBI Taxonomy" id="1433469"/>
    <lineage>
        <taxon>Eukaryota</taxon>
        <taxon>Fungi</taxon>
        <taxon>Fungi incertae sedis</taxon>
        <taxon>Mucoromycota</taxon>
        <taxon>Glomeromycotina</taxon>
        <taxon>Glomeromycetes</taxon>
        <taxon>Diversisporales</taxon>
        <taxon>Gigasporaceae</taxon>
        <taxon>Cetraspora</taxon>
    </lineage>
</organism>
<reference evidence="2" key="1">
    <citation type="submission" date="2021-06" db="EMBL/GenBank/DDBJ databases">
        <authorList>
            <person name="Kallberg Y."/>
            <person name="Tangrot J."/>
            <person name="Rosling A."/>
        </authorList>
    </citation>
    <scope>NUCLEOTIDE SEQUENCE</scope>
    <source>
        <strain evidence="2">FL966</strain>
    </source>
</reference>
<keyword evidence="3" id="KW-1185">Reference proteome</keyword>
<evidence type="ECO:0000313" key="3">
    <source>
        <dbReference type="Proteomes" id="UP000789759"/>
    </source>
</evidence>
<feature type="region of interest" description="Disordered" evidence="1">
    <location>
        <begin position="58"/>
        <end position="80"/>
    </location>
</feature>
<sequence>ELRTAVQPAQNISAPVTTLNNPRPEAYIDPLVKAYIDESIRSSTTSVIAQMTQINNQTSSDTNTIEPGSGVMSTEYMTSL</sequence>
<protein>
    <submittedName>
        <fullName evidence="2">6167_t:CDS:1</fullName>
    </submittedName>
</protein>
<dbReference type="Proteomes" id="UP000789759">
    <property type="component" value="Unassembled WGS sequence"/>
</dbReference>
<name>A0A9N9K7M8_9GLOM</name>
<evidence type="ECO:0000313" key="2">
    <source>
        <dbReference type="EMBL" id="CAG8812956.1"/>
    </source>
</evidence>
<gene>
    <name evidence="2" type="ORF">CPELLU_LOCUS18854</name>
</gene>
<dbReference type="EMBL" id="CAJVQA010040349">
    <property type="protein sequence ID" value="CAG8812956.1"/>
    <property type="molecule type" value="Genomic_DNA"/>
</dbReference>
<feature type="non-terminal residue" evidence="2">
    <location>
        <position position="80"/>
    </location>
</feature>
<proteinExistence type="predicted"/>
<evidence type="ECO:0000256" key="1">
    <source>
        <dbReference type="SAM" id="MobiDB-lite"/>
    </source>
</evidence>
<comment type="caution">
    <text evidence="2">The sequence shown here is derived from an EMBL/GenBank/DDBJ whole genome shotgun (WGS) entry which is preliminary data.</text>
</comment>
<dbReference type="OrthoDB" id="2446809at2759"/>
<accession>A0A9N9K7M8</accession>
<dbReference type="AlphaFoldDB" id="A0A9N9K7M8"/>